<organism evidence="3 4">
    <name type="scientific">Adonisia turfae CCMR0081</name>
    <dbReference type="NCBI Taxonomy" id="2292702"/>
    <lineage>
        <taxon>Bacteria</taxon>
        <taxon>Bacillati</taxon>
        <taxon>Cyanobacteriota</taxon>
        <taxon>Adonisia</taxon>
        <taxon>Adonisia turfae</taxon>
    </lineage>
</organism>
<dbReference type="NCBIfam" id="NF041216">
    <property type="entry name" value="CU044_2847_fam"/>
    <property type="match status" value="1"/>
</dbReference>
<comment type="caution">
    <text evidence="3">The sequence shown here is derived from an EMBL/GenBank/DDBJ whole genome shotgun (WGS) entry which is preliminary data.</text>
</comment>
<protein>
    <recommendedName>
        <fullName evidence="2">Trypsin-co-occurring domain-containing protein</fullName>
    </recommendedName>
</protein>
<dbReference type="EMBL" id="QXHD01000004">
    <property type="protein sequence ID" value="NEZ59389.1"/>
    <property type="molecule type" value="Genomic_DNA"/>
</dbReference>
<proteinExistence type="predicted"/>
<dbReference type="Pfam" id="PF19493">
    <property type="entry name" value="Trypco1"/>
    <property type="match status" value="1"/>
</dbReference>
<dbReference type="AlphaFoldDB" id="A0A6M0RTB3"/>
<evidence type="ECO:0000313" key="3">
    <source>
        <dbReference type="EMBL" id="NEZ59389.1"/>
    </source>
</evidence>
<evidence type="ECO:0000313" key="4">
    <source>
        <dbReference type="Proteomes" id="UP000481033"/>
    </source>
</evidence>
<dbReference type="RefSeq" id="WP_163660355.1">
    <property type="nucleotide sequence ID" value="NZ_QXHD01000004.1"/>
</dbReference>
<feature type="region of interest" description="Disordered" evidence="1">
    <location>
        <begin position="21"/>
        <end position="45"/>
    </location>
</feature>
<evidence type="ECO:0000256" key="1">
    <source>
        <dbReference type="SAM" id="MobiDB-lite"/>
    </source>
</evidence>
<keyword evidence="4" id="KW-1185">Reference proteome</keyword>
<feature type="domain" description="Trypsin-co-occurring" evidence="2">
    <location>
        <begin position="9"/>
        <end position="114"/>
    </location>
</feature>
<name>A0A6M0RTB3_9CYAN</name>
<reference evidence="3 4" key="1">
    <citation type="journal article" date="2020" name="Microb. Ecol.">
        <title>Ecogenomics of the Marine Benthic Filamentous Cyanobacterium Adonisia.</title>
        <authorList>
            <person name="Walter J.M."/>
            <person name="Coutinho F.H."/>
            <person name="Leomil L."/>
            <person name="Hargreaves P.I."/>
            <person name="Campeao M.E."/>
            <person name="Vieira V.V."/>
            <person name="Silva B.S."/>
            <person name="Fistarol G.O."/>
            <person name="Salomon P.S."/>
            <person name="Sawabe T."/>
            <person name="Mino S."/>
            <person name="Hosokawa M."/>
            <person name="Miyashita H."/>
            <person name="Maruyama F."/>
            <person name="van Verk M.C."/>
            <person name="Dutilh B.E."/>
            <person name="Thompson C.C."/>
            <person name="Thompson F.L."/>
        </authorList>
    </citation>
    <scope>NUCLEOTIDE SEQUENCE [LARGE SCALE GENOMIC DNA]</scope>
    <source>
        <strain evidence="3 4">CCMR0081</strain>
    </source>
</reference>
<dbReference type="InterPro" id="IPR045794">
    <property type="entry name" value="Trypco1"/>
</dbReference>
<accession>A0A6M0RTB3</accession>
<dbReference type="Proteomes" id="UP000481033">
    <property type="component" value="Unassembled WGS sequence"/>
</dbReference>
<sequence>MSQLAPIILEDGTTIYIEAADRNDIPSAPPTDESEPGRVSKGAFSSGIQRQLPTVKNTITQYTRYVLNAFKELGSGNVDKVNLEFGLKIAGSSGIPYITEGSAEANLQITVECSFKD</sequence>
<gene>
    <name evidence="3" type="ORF">DXZ20_27840</name>
</gene>
<evidence type="ECO:0000259" key="2">
    <source>
        <dbReference type="Pfam" id="PF19493"/>
    </source>
</evidence>